<sequence length="99" mass="10929">MSQRNEPTKGIDEVHQYEPRRQHSNSNNNNSNSEDCDGDLICHRASFGLATYGNQPEQEAAGEGGASIVLLIESGDWQLATGDCSWSWSWSWSHAMLCG</sequence>
<evidence type="ECO:0000313" key="3">
    <source>
        <dbReference type="Proteomes" id="UP000295192"/>
    </source>
</evidence>
<evidence type="ECO:0000313" key="2">
    <source>
        <dbReference type="EMBL" id="TDG45588.1"/>
    </source>
</evidence>
<feature type="compositionally biased region" description="Low complexity" evidence="1">
    <location>
        <begin position="24"/>
        <end position="33"/>
    </location>
</feature>
<dbReference type="EMBL" id="LSRL02000074">
    <property type="protein sequence ID" value="TDG45588.1"/>
    <property type="molecule type" value="Genomic_DNA"/>
</dbReference>
<gene>
    <name evidence="2" type="ORF">AWZ03_007958</name>
</gene>
<comment type="caution">
    <text evidence="2">The sequence shown here is derived from an EMBL/GenBank/DDBJ whole genome shotgun (WGS) entry which is preliminary data.</text>
</comment>
<keyword evidence="3" id="KW-1185">Reference proteome</keyword>
<feature type="compositionally biased region" description="Basic and acidic residues" evidence="1">
    <location>
        <begin position="1"/>
        <end position="21"/>
    </location>
</feature>
<dbReference type="AlphaFoldDB" id="A0A484BA38"/>
<name>A0A484BA38_DRONA</name>
<protein>
    <submittedName>
        <fullName evidence="2">Uncharacterized protein</fullName>
    </submittedName>
</protein>
<reference evidence="2 3" key="1">
    <citation type="journal article" date="2019" name="J. Hered.">
        <title>An Improved Genome Assembly for Drosophila navojoa, the Basal Species in the mojavensis Cluster.</title>
        <authorList>
            <person name="Vanderlinde T."/>
            <person name="Dupim E.G."/>
            <person name="Nazario-Yepiz N.O."/>
            <person name="Carvalho A.B."/>
        </authorList>
    </citation>
    <scope>NUCLEOTIDE SEQUENCE [LARGE SCALE GENOMIC DNA]</scope>
    <source>
        <strain evidence="2">Navoj_Jal97</strain>
        <tissue evidence="2">Whole organism</tissue>
    </source>
</reference>
<feature type="region of interest" description="Disordered" evidence="1">
    <location>
        <begin position="1"/>
        <end position="35"/>
    </location>
</feature>
<dbReference type="Proteomes" id="UP000295192">
    <property type="component" value="Unassembled WGS sequence"/>
</dbReference>
<organism evidence="2 3">
    <name type="scientific">Drosophila navojoa</name>
    <name type="common">Fruit fly</name>
    <dbReference type="NCBI Taxonomy" id="7232"/>
    <lineage>
        <taxon>Eukaryota</taxon>
        <taxon>Metazoa</taxon>
        <taxon>Ecdysozoa</taxon>
        <taxon>Arthropoda</taxon>
        <taxon>Hexapoda</taxon>
        <taxon>Insecta</taxon>
        <taxon>Pterygota</taxon>
        <taxon>Neoptera</taxon>
        <taxon>Endopterygota</taxon>
        <taxon>Diptera</taxon>
        <taxon>Brachycera</taxon>
        <taxon>Muscomorpha</taxon>
        <taxon>Ephydroidea</taxon>
        <taxon>Drosophilidae</taxon>
        <taxon>Drosophila</taxon>
    </lineage>
</organism>
<accession>A0A484BA38</accession>
<evidence type="ECO:0000256" key="1">
    <source>
        <dbReference type="SAM" id="MobiDB-lite"/>
    </source>
</evidence>
<proteinExistence type="predicted"/>